<dbReference type="InterPro" id="IPR036196">
    <property type="entry name" value="Ptyr_pPase_sf"/>
</dbReference>
<evidence type="ECO:0000256" key="6">
    <source>
        <dbReference type="PIRSR" id="PIRSR617867-1"/>
    </source>
</evidence>
<dbReference type="FunFam" id="3.40.50.2300:FF:000105">
    <property type="entry name" value="Low molecular weight phosphotyrosine protein"/>
    <property type="match status" value="1"/>
</dbReference>
<dbReference type="Proteomes" id="UP000192333">
    <property type="component" value="Chromosome I"/>
</dbReference>
<evidence type="ECO:0000313" key="8">
    <source>
        <dbReference type="EMBL" id="SMD41893.1"/>
    </source>
</evidence>
<keyword evidence="5" id="KW-0904">Protein phosphatase</keyword>
<dbReference type="InterPro" id="IPR017867">
    <property type="entry name" value="Tyr_phospatase_low_mol_wt"/>
</dbReference>
<dbReference type="CDD" id="cd16343">
    <property type="entry name" value="LMWPTP"/>
    <property type="match status" value="1"/>
</dbReference>
<feature type="active site" description="Nucleophile" evidence="6">
    <location>
        <position position="23"/>
    </location>
</feature>
<dbReference type="STRING" id="758820.SAMN00777080_0427"/>
<gene>
    <name evidence="8" type="ORF">SAMN00777080_0427</name>
</gene>
<dbReference type="PRINTS" id="PR00719">
    <property type="entry name" value="LMWPTPASE"/>
</dbReference>
<evidence type="ECO:0000256" key="2">
    <source>
        <dbReference type="ARBA" id="ARBA00011063"/>
    </source>
</evidence>
<dbReference type="Gene3D" id="3.40.50.2300">
    <property type="match status" value="1"/>
</dbReference>
<feature type="domain" description="Phosphotyrosine protein phosphatase I" evidence="7">
    <location>
        <begin position="17"/>
        <end position="167"/>
    </location>
</feature>
<dbReference type="PANTHER" id="PTHR11717">
    <property type="entry name" value="LOW MOLECULAR WEIGHT PROTEIN TYROSINE PHOSPHATASE"/>
    <property type="match status" value="1"/>
</dbReference>
<dbReference type="InterPro" id="IPR050438">
    <property type="entry name" value="LMW_PTPase"/>
</dbReference>
<evidence type="ECO:0000259" key="7">
    <source>
        <dbReference type="SMART" id="SM00226"/>
    </source>
</evidence>
<reference evidence="9" key="1">
    <citation type="submission" date="2017-04" db="EMBL/GenBank/DDBJ databases">
        <authorList>
            <person name="Varghese N."/>
            <person name="Submissions S."/>
        </authorList>
    </citation>
    <scope>NUCLEOTIDE SEQUENCE [LARGE SCALE GENOMIC DNA]</scope>
    <source>
        <strain evidence="9">DSM 16537</strain>
    </source>
</reference>
<comment type="similarity">
    <text evidence="2">Belongs to the low molecular weight phosphotyrosine protein phosphatase family.</text>
</comment>
<dbReference type="InterPro" id="IPR023485">
    <property type="entry name" value="Ptyr_pPase"/>
</dbReference>
<proteinExistence type="inferred from homology"/>
<dbReference type="EMBL" id="LT838813">
    <property type="protein sequence ID" value="SMD41893.1"/>
    <property type="molecule type" value="Genomic_DNA"/>
</dbReference>
<sequence length="176" mass="20543">MLSLLTLLLIHFATGMIKVLFVCLGNICRSPLAEAIFNHKINLLGLEEKFISDSCGTSDYHIGELPDERTLQCARKHEIKIQHRARQLNRVDIREFDYLIAMDFSNKKNIQNLMDKLSMEHNQLFMMRQFQPSADHIEVPDPYYGGEDGFENVYHILDNAIDHFLEHLKIEHNIYV</sequence>
<evidence type="ECO:0000256" key="5">
    <source>
        <dbReference type="ARBA" id="ARBA00022912"/>
    </source>
</evidence>
<accession>A0A1W2GZ20</accession>
<keyword evidence="9" id="KW-1185">Reference proteome</keyword>
<comment type="subcellular location">
    <subcellularLocation>
        <location evidence="1">Cytoplasm</location>
    </subcellularLocation>
</comment>
<dbReference type="AlphaFoldDB" id="A0A1W2GZ20"/>
<name>A0A1W2GZ20_9BACT</name>
<feature type="active site" evidence="6">
    <location>
        <position position="29"/>
    </location>
</feature>
<evidence type="ECO:0000256" key="4">
    <source>
        <dbReference type="ARBA" id="ARBA00022801"/>
    </source>
</evidence>
<dbReference type="Pfam" id="PF01451">
    <property type="entry name" value="LMWPc"/>
    <property type="match status" value="1"/>
</dbReference>
<dbReference type="SMART" id="SM00226">
    <property type="entry name" value="LMWPc"/>
    <property type="match status" value="1"/>
</dbReference>
<dbReference type="GO" id="GO:0004725">
    <property type="term" value="F:protein tyrosine phosphatase activity"/>
    <property type="evidence" value="ECO:0007669"/>
    <property type="project" value="InterPro"/>
</dbReference>
<organism evidence="8 9">
    <name type="scientific">Aquiflexum balticum DSM 16537</name>
    <dbReference type="NCBI Taxonomy" id="758820"/>
    <lineage>
        <taxon>Bacteria</taxon>
        <taxon>Pseudomonadati</taxon>
        <taxon>Bacteroidota</taxon>
        <taxon>Cytophagia</taxon>
        <taxon>Cytophagales</taxon>
        <taxon>Cyclobacteriaceae</taxon>
        <taxon>Aquiflexum</taxon>
    </lineage>
</organism>
<evidence type="ECO:0000256" key="1">
    <source>
        <dbReference type="ARBA" id="ARBA00004496"/>
    </source>
</evidence>
<evidence type="ECO:0000256" key="3">
    <source>
        <dbReference type="ARBA" id="ARBA00022490"/>
    </source>
</evidence>
<protein>
    <submittedName>
        <fullName evidence="8">Protein-tyrosine phosphatase</fullName>
    </submittedName>
</protein>
<dbReference type="SUPFAM" id="SSF52788">
    <property type="entry name" value="Phosphotyrosine protein phosphatases I"/>
    <property type="match status" value="1"/>
</dbReference>
<dbReference type="PANTHER" id="PTHR11717:SF7">
    <property type="entry name" value="LOW MOLECULAR WEIGHT PHOSPHOTYROSINE PROTEIN PHOSPHATASE"/>
    <property type="match status" value="1"/>
</dbReference>
<dbReference type="GO" id="GO:0005737">
    <property type="term" value="C:cytoplasm"/>
    <property type="evidence" value="ECO:0007669"/>
    <property type="project" value="UniProtKB-SubCell"/>
</dbReference>
<keyword evidence="3" id="KW-0963">Cytoplasm</keyword>
<keyword evidence="4" id="KW-0378">Hydrolase</keyword>
<feature type="active site" description="Proton donor" evidence="6">
    <location>
        <position position="141"/>
    </location>
</feature>
<evidence type="ECO:0000313" key="9">
    <source>
        <dbReference type="Proteomes" id="UP000192333"/>
    </source>
</evidence>